<name>A0A7W5TSA7_9MICC</name>
<evidence type="ECO:0000313" key="2">
    <source>
        <dbReference type="EMBL" id="MBB3666433.1"/>
    </source>
</evidence>
<organism evidence="2 3">
    <name type="scientific">Garicola koreensis</name>
    <dbReference type="NCBI Taxonomy" id="1262554"/>
    <lineage>
        <taxon>Bacteria</taxon>
        <taxon>Bacillati</taxon>
        <taxon>Actinomycetota</taxon>
        <taxon>Actinomycetes</taxon>
        <taxon>Micrococcales</taxon>
        <taxon>Micrococcaceae</taxon>
        <taxon>Garicola</taxon>
    </lineage>
</organism>
<evidence type="ECO:0000313" key="3">
    <source>
        <dbReference type="Proteomes" id="UP000547528"/>
    </source>
</evidence>
<dbReference type="AlphaFoldDB" id="A0A7W5TSA7"/>
<keyword evidence="3" id="KW-1185">Reference proteome</keyword>
<proteinExistence type="predicted"/>
<feature type="transmembrane region" description="Helical" evidence="1">
    <location>
        <begin position="156"/>
        <end position="179"/>
    </location>
</feature>
<accession>A0A7W5TSA7</accession>
<feature type="transmembrane region" description="Helical" evidence="1">
    <location>
        <begin position="116"/>
        <end position="144"/>
    </location>
</feature>
<evidence type="ECO:0000256" key="1">
    <source>
        <dbReference type="SAM" id="Phobius"/>
    </source>
</evidence>
<sequence>MTTTTEQTTECSQQAVAQSLTTVSRAEIARHLRRGGMRGTLLAALVIGTGIGGLMLLLDATLAESIGGHFNVLAVELGVGVSAFIIALATVFTVGRDSQGQISLALGLVPRRGRLYIARAVGYATVAAGTSSAVALILCGLSLLTHGPGPTGWVLVAVPLAIIGSALLATISFGLTTLVRRSSAGILLFIGVLVILPMAFLVAGMYVPEQLRPVAEALAMNTPMIHVLEALSASHLPNPDQSGWAITQGMLGTAVWALGLTLVAWPVFKKHDA</sequence>
<feature type="transmembrane region" description="Helical" evidence="1">
    <location>
        <begin position="244"/>
        <end position="268"/>
    </location>
</feature>
<feature type="transmembrane region" description="Helical" evidence="1">
    <location>
        <begin position="70"/>
        <end position="95"/>
    </location>
</feature>
<dbReference type="RefSeq" id="WP_246327876.1">
    <property type="nucleotide sequence ID" value="NZ_BAABKR010000004.1"/>
</dbReference>
<comment type="caution">
    <text evidence="2">The sequence shown here is derived from an EMBL/GenBank/DDBJ whole genome shotgun (WGS) entry which is preliminary data.</text>
</comment>
<feature type="transmembrane region" description="Helical" evidence="1">
    <location>
        <begin position="40"/>
        <end position="58"/>
    </location>
</feature>
<protein>
    <submittedName>
        <fullName evidence="2">ABC-type multidrug transport system permease subunit</fullName>
    </submittedName>
</protein>
<keyword evidence="1" id="KW-1133">Transmembrane helix</keyword>
<keyword evidence="1" id="KW-0812">Transmembrane</keyword>
<dbReference type="EMBL" id="JACIBT010000001">
    <property type="protein sequence ID" value="MBB3666433.1"/>
    <property type="molecule type" value="Genomic_DNA"/>
</dbReference>
<reference evidence="2 3" key="1">
    <citation type="submission" date="2020-08" db="EMBL/GenBank/DDBJ databases">
        <title>Sequencing the genomes of 1000 actinobacteria strains.</title>
        <authorList>
            <person name="Klenk H.-P."/>
        </authorList>
    </citation>
    <scope>NUCLEOTIDE SEQUENCE [LARGE SCALE GENOMIC DNA]</scope>
    <source>
        <strain evidence="2 3">DSM 28238</strain>
    </source>
</reference>
<gene>
    <name evidence="2" type="ORF">FHX47_000026</name>
</gene>
<feature type="transmembrane region" description="Helical" evidence="1">
    <location>
        <begin position="186"/>
        <end position="207"/>
    </location>
</feature>
<keyword evidence="1" id="KW-0472">Membrane</keyword>
<dbReference type="Proteomes" id="UP000547528">
    <property type="component" value="Unassembled WGS sequence"/>
</dbReference>